<dbReference type="AlphaFoldDB" id="A0ABD3NDW4"/>
<dbReference type="Proteomes" id="UP001530400">
    <property type="component" value="Unassembled WGS sequence"/>
</dbReference>
<feature type="region of interest" description="Disordered" evidence="8">
    <location>
        <begin position="191"/>
        <end position="227"/>
    </location>
</feature>
<comment type="catalytic activity">
    <reaction evidence="6">
        <text>a 5'-end (N(7)-methyl 5'-triphosphoguanosine)-ribonucleoside in snRNA + S-adenosyl-L-methionine = a 5'-end (N(2),N(7)-dimethyl 5'-triphosphoguanosine)-ribonucleoside in snRNA + S-adenosyl-L-homocysteine + H(+)</text>
        <dbReference type="Rhea" id="RHEA:78471"/>
        <dbReference type="Rhea" id="RHEA-COMP:19085"/>
        <dbReference type="Rhea" id="RHEA-COMP:19087"/>
        <dbReference type="ChEBI" id="CHEBI:15378"/>
        <dbReference type="ChEBI" id="CHEBI:57856"/>
        <dbReference type="ChEBI" id="CHEBI:59789"/>
        <dbReference type="ChEBI" id="CHEBI:156461"/>
        <dbReference type="ChEBI" id="CHEBI:172880"/>
    </reaction>
    <physiologicalReaction direction="left-to-right" evidence="6">
        <dbReference type="Rhea" id="RHEA:78472"/>
    </physiologicalReaction>
</comment>
<organism evidence="9 10">
    <name type="scientific">Cyclotella atomus</name>
    <dbReference type="NCBI Taxonomy" id="382360"/>
    <lineage>
        <taxon>Eukaryota</taxon>
        <taxon>Sar</taxon>
        <taxon>Stramenopiles</taxon>
        <taxon>Ochrophyta</taxon>
        <taxon>Bacillariophyta</taxon>
        <taxon>Coscinodiscophyceae</taxon>
        <taxon>Thalassiosirophycidae</taxon>
        <taxon>Stephanodiscales</taxon>
        <taxon>Stephanodiscaceae</taxon>
        <taxon>Cyclotella</taxon>
    </lineage>
</organism>
<dbReference type="PANTHER" id="PTHR14741">
    <property type="entry name" value="S-ADENOSYLMETHIONINE-DEPENDENT METHYLTRANSFERASE RELATED"/>
    <property type="match status" value="1"/>
</dbReference>
<evidence type="ECO:0000256" key="3">
    <source>
        <dbReference type="ARBA" id="ARBA00047418"/>
    </source>
</evidence>
<feature type="region of interest" description="Disordered" evidence="8">
    <location>
        <begin position="1"/>
        <end position="42"/>
    </location>
</feature>
<dbReference type="EMBL" id="JALLPJ020001242">
    <property type="protein sequence ID" value="KAL3773216.1"/>
    <property type="molecule type" value="Genomic_DNA"/>
</dbReference>
<comment type="similarity">
    <text evidence="2">Belongs to the methyltransferase superfamily. Trimethylguanosine synthase family.</text>
</comment>
<evidence type="ECO:0000256" key="5">
    <source>
        <dbReference type="ARBA" id="ARBA00048763"/>
    </source>
</evidence>
<comment type="caution">
    <text evidence="9">The sequence shown here is derived from an EMBL/GenBank/DDBJ whole genome shotgun (WGS) entry which is preliminary data.</text>
</comment>
<reference evidence="9 10" key="1">
    <citation type="submission" date="2024-10" db="EMBL/GenBank/DDBJ databases">
        <title>Updated reference genomes for cyclostephanoid diatoms.</title>
        <authorList>
            <person name="Roberts W.R."/>
            <person name="Alverson A.J."/>
        </authorList>
    </citation>
    <scope>NUCLEOTIDE SEQUENCE [LARGE SCALE GENOMIC DNA]</scope>
    <source>
        <strain evidence="9 10">AJA010-31</strain>
    </source>
</reference>
<dbReference type="InterPro" id="IPR029063">
    <property type="entry name" value="SAM-dependent_MTases_sf"/>
</dbReference>
<accession>A0ABD3NDW4</accession>
<evidence type="ECO:0000313" key="9">
    <source>
        <dbReference type="EMBL" id="KAL3773216.1"/>
    </source>
</evidence>
<proteinExistence type="inferred from homology"/>
<feature type="compositionally biased region" description="Low complexity" evidence="8">
    <location>
        <begin position="196"/>
        <end position="209"/>
    </location>
</feature>
<comment type="catalytic activity">
    <reaction evidence="4">
        <text>a 5'-end (N(7)-methyl 5'-triphosphoguanosine)-ribonucleoside in snoRNA + S-adenosyl-L-methionine = a 5'-end (N(2),N(7)-dimethyl 5'-triphosphoguanosine)-ribonucleoside in snoRNA + S-adenosyl-L-homocysteine + H(+)</text>
        <dbReference type="Rhea" id="RHEA:78475"/>
        <dbReference type="Rhea" id="RHEA-COMP:19086"/>
        <dbReference type="Rhea" id="RHEA-COMP:19088"/>
        <dbReference type="ChEBI" id="CHEBI:15378"/>
        <dbReference type="ChEBI" id="CHEBI:57856"/>
        <dbReference type="ChEBI" id="CHEBI:59789"/>
        <dbReference type="ChEBI" id="CHEBI:156461"/>
        <dbReference type="ChEBI" id="CHEBI:172880"/>
    </reaction>
    <physiologicalReaction direction="left-to-right" evidence="4">
        <dbReference type="Rhea" id="RHEA:78476"/>
    </physiologicalReaction>
</comment>
<dbReference type="PANTHER" id="PTHR14741:SF32">
    <property type="entry name" value="TRIMETHYLGUANOSINE SYNTHASE"/>
    <property type="match status" value="1"/>
</dbReference>
<evidence type="ECO:0000313" key="10">
    <source>
        <dbReference type="Proteomes" id="UP001530400"/>
    </source>
</evidence>
<evidence type="ECO:0000256" key="7">
    <source>
        <dbReference type="ARBA" id="ARBA00049790"/>
    </source>
</evidence>
<evidence type="ECO:0000256" key="8">
    <source>
        <dbReference type="SAM" id="MobiDB-lite"/>
    </source>
</evidence>
<dbReference type="InterPro" id="IPR019012">
    <property type="entry name" value="RNA_cap_Gua-N2-MeTrfase"/>
</dbReference>
<evidence type="ECO:0000256" key="1">
    <source>
        <dbReference type="ARBA" id="ARBA00018517"/>
    </source>
</evidence>
<evidence type="ECO:0000256" key="6">
    <source>
        <dbReference type="ARBA" id="ARBA00049075"/>
    </source>
</evidence>
<dbReference type="CDD" id="cd02440">
    <property type="entry name" value="AdoMet_MTases"/>
    <property type="match status" value="1"/>
</dbReference>
<name>A0ABD3NDW4_9STRA</name>
<dbReference type="Pfam" id="PF09445">
    <property type="entry name" value="Methyltransf_15"/>
    <property type="match status" value="1"/>
</dbReference>
<evidence type="ECO:0000256" key="2">
    <source>
        <dbReference type="ARBA" id="ARBA00025783"/>
    </source>
</evidence>
<protein>
    <recommendedName>
        <fullName evidence="1">Trimethylguanosine synthase</fullName>
    </recommendedName>
    <alternativeName>
        <fullName evidence="7">Cap-specific guanine-N(2) methyltransferase</fullName>
    </alternativeName>
</protein>
<feature type="compositionally biased region" description="Polar residues" evidence="8">
    <location>
        <begin position="1"/>
        <end position="10"/>
    </location>
</feature>
<comment type="catalytic activity">
    <reaction evidence="3">
        <text>a 5'-end (N(2),N(7)-dimethyl 5'-triphosphoguanosine)-ribonucleoside in snoRNA + S-adenosyl-L-methionine = a 5'-end (N(2),N(2),N(7)-trimethyl 5'-triphosphoguanosine)-ribonucleoside in snoRNA + S-adenosyl-L-homocysteine + H(+)</text>
        <dbReference type="Rhea" id="RHEA:78507"/>
        <dbReference type="Rhea" id="RHEA-COMP:19088"/>
        <dbReference type="Rhea" id="RHEA-COMP:19090"/>
        <dbReference type="ChEBI" id="CHEBI:15378"/>
        <dbReference type="ChEBI" id="CHEBI:57856"/>
        <dbReference type="ChEBI" id="CHEBI:59789"/>
        <dbReference type="ChEBI" id="CHEBI:167623"/>
        <dbReference type="ChEBI" id="CHEBI:172880"/>
    </reaction>
    <physiologicalReaction direction="left-to-right" evidence="3">
        <dbReference type="Rhea" id="RHEA:78508"/>
    </physiologicalReaction>
</comment>
<feature type="region of interest" description="Disordered" evidence="8">
    <location>
        <begin position="121"/>
        <end position="147"/>
    </location>
</feature>
<dbReference type="Gene3D" id="3.40.50.150">
    <property type="entry name" value="Vaccinia Virus protein VP39"/>
    <property type="match status" value="1"/>
</dbReference>
<comment type="catalytic activity">
    <reaction evidence="5">
        <text>a 5'-end (N(2),N(7)-dimethyl 5'-triphosphoguanosine)-ribonucleoside in snRNA + S-adenosyl-L-methionine = a 5'-end (N(2),N(2),N(7)-trimethyl 5'-triphosphoguanosine)-ribonucleoside in snRNA + S-adenosyl-L-homocysteine + H(+)</text>
        <dbReference type="Rhea" id="RHEA:78479"/>
        <dbReference type="Rhea" id="RHEA-COMP:19087"/>
        <dbReference type="Rhea" id="RHEA-COMP:19089"/>
        <dbReference type="ChEBI" id="CHEBI:15378"/>
        <dbReference type="ChEBI" id="CHEBI:57856"/>
        <dbReference type="ChEBI" id="CHEBI:59789"/>
        <dbReference type="ChEBI" id="CHEBI:167623"/>
        <dbReference type="ChEBI" id="CHEBI:172880"/>
    </reaction>
    <physiologicalReaction direction="left-to-right" evidence="5">
        <dbReference type="Rhea" id="RHEA:78480"/>
    </physiologicalReaction>
</comment>
<evidence type="ECO:0000256" key="4">
    <source>
        <dbReference type="ARBA" id="ARBA00048740"/>
    </source>
</evidence>
<feature type="compositionally biased region" description="Basic residues" evidence="8">
    <location>
        <begin position="11"/>
        <end position="31"/>
    </location>
</feature>
<gene>
    <name evidence="9" type="ORF">ACHAWO_005055</name>
</gene>
<keyword evidence="10" id="KW-1185">Reference proteome</keyword>
<dbReference type="SUPFAM" id="SSF53335">
    <property type="entry name" value="S-adenosyl-L-methionine-dependent methyltransferases"/>
    <property type="match status" value="1"/>
</dbReference>
<sequence length="511" mass="55915">MADETNNITGSKRKRNRTNNRNSNKRRKKSKPPTTNSRRKNWIESCSESIHRIPADSLSPISCVVTRVELEVERLSPQVVVGGGVKEVDDLDSGAHQLNGCEDSVSNAEQDDEVNNDTVKKVSNDGADESSTGKHETQSQADANIIPSRQIATLKTNASDDAPFRISNTIQVNGIEKKIFIPVKRDASAIGPTQWQIKKQQSKKNPSQQYHHLPNGDNGDGISNPHPKHLVPDKFWAQRKRLFSKYDQGIQIEHGEMWYSVTPEVIAHHVADKLTQIAIESKKQSSECERQRDEIVILDAFCGCGGNAIAFATKNNVKVIALDNDLGRLKMAANNARVYGIDTKDIVFVHADVVDVLRSYNKGSKCISTAKSDTSSVQTVCGYRIGGLELLSDAIDAIFLSPPWGGMGYKSNGAFDPVSSITIESRREDGQTTVTNGGELLHMSAKAVFDAKDGVVAYFLPRNVDGVKLGQVAAASGMDHECFELEQNVVNGKVKTVTAYFGSCLMKSTVT</sequence>